<gene>
    <name evidence="2" type="ORF">GCM10022419_094690</name>
</gene>
<dbReference type="EMBL" id="BAABDQ010000031">
    <property type="protein sequence ID" value="GAA3596529.1"/>
    <property type="molecule type" value="Genomic_DNA"/>
</dbReference>
<feature type="region of interest" description="Disordered" evidence="1">
    <location>
        <begin position="1"/>
        <end position="20"/>
    </location>
</feature>
<name>A0ABP6Z2D0_9ACTN</name>
<evidence type="ECO:0000313" key="3">
    <source>
        <dbReference type="Proteomes" id="UP001500630"/>
    </source>
</evidence>
<accession>A0ABP6Z2D0</accession>
<organism evidence="2 3">
    <name type="scientific">Nonomuraea rosea</name>
    <dbReference type="NCBI Taxonomy" id="638574"/>
    <lineage>
        <taxon>Bacteria</taxon>
        <taxon>Bacillati</taxon>
        <taxon>Actinomycetota</taxon>
        <taxon>Actinomycetes</taxon>
        <taxon>Streptosporangiales</taxon>
        <taxon>Streptosporangiaceae</taxon>
        <taxon>Nonomuraea</taxon>
    </lineage>
</organism>
<evidence type="ECO:0000256" key="1">
    <source>
        <dbReference type="SAM" id="MobiDB-lite"/>
    </source>
</evidence>
<protein>
    <submittedName>
        <fullName evidence="2">Uncharacterized protein</fullName>
    </submittedName>
</protein>
<dbReference type="RefSeq" id="WP_345572562.1">
    <property type="nucleotide sequence ID" value="NZ_BAABDQ010000031.1"/>
</dbReference>
<dbReference type="Proteomes" id="UP001500630">
    <property type="component" value="Unassembled WGS sequence"/>
</dbReference>
<sequence length="130" mass="13378">MIKLAGDDRTGSKTDDWEVDDPGMERIAASIGRLDGLRFTEVSVTDDEPFRYVSVAGGPELFLVTGESADGAILQLRGSDAGGGQVKLVCGGQLGDFERSDLVTGDAAVAAVADFLAGFPGGLGPAWSAE</sequence>
<comment type="caution">
    <text evidence="2">The sequence shown here is derived from an EMBL/GenBank/DDBJ whole genome shotgun (WGS) entry which is preliminary data.</text>
</comment>
<evidence type="ECO:0000313" key="2">
    <source>
        <dbReference type="EMBL" id="GAA3596529.1"/>
    </source>
</evidence>
<feature type="compositionally biased region" description="Basic and acidic residues" evidence="1">
    <location>
        <begin position="1"/>
        <end position="16"/>
    </location>
</feature>
<reference evidence="3" key="1">
    <citation type="journal article" date="2019" name="Int. J. Syst. Evol. Microbiol.">
        <title>The Global Catalogue of Microorganisms (GCM) 10K type strain sequencing project: providing services to taxonomists for standard genome sequencing and annotation.</title>
        <authorList>
            <consortium name="The Broad Institute Genomics Platform"/>
            <consortium name="The Broad Institute Genome Sequencing Center for Infectious Disease"/>
            <person name="Wu L."/>
            <person name="Ma J."/>
        </authorList>
    </citation>
    <scope>NUCLEOTIDE SEQUENCE [LARGE SCALE GENOMIC DNA]</scope>
    <source>
        <strain evidence="3">JCM 17326</strain>
    </source>
</reference>
<proteinExistence type="predicted"/>
<keyword evidence="3" id="KW-1185">Reference proteome</keyword>